<organism evidence="2 3">
    <name type="scientific">Dermatophagoides farinae</name>
    <name type="common">American house dust mite</name>
    <dbReference type="NCBI Taxonomy" id="6954"/>
    <lineage>
        <taxon>Eukaryota</taxon>
        <taxon>Metazoa</taxon>
        <taxon>Ecdysozoa</taxon>
        <taxon>Arthropoda</taxon>
        <taxon>Chelicerata</taxon>
        <taxon>Arachnida</taxon>
        <taxon>Acari</taxon>
        <taxon>Acariformes</taxon>
        <taxon>Sarcoptiformes</taxon>
        <taxon>Astigmata</taxon>
        <taxon>Psoroptidia</taxon>
        <taxon>Analgoidea</taxon>
        <taxon>Pyroglyphidae</taxon>
        <taxon>Dermatophagoidinae</taxon>
        <taxon>Dermatophagoides</taxon>
    </lineage>
</organism>
<dbReference type="Proteomes" id="UP000790347">
    <property type="component" value="Unassembled WGS sequence"/>
</dbReference>
<keyword evidence="1" id="KW-0812">Transmembrane</keyword>
<reference evidence="2" key="2">
    <citation type="journal article" date="2022" name="Res Sq">
        <title>Comparative Genomics Reveals Insights into the Divergent Evolution of Astigmatic Mites and Household Pest Adaptations.</title>
        <authorList>
            <person name="Xiong Q."/>
            <person name="Wan A.T.-Y."/>
            <person name="Liu X.-Y."/>
            <person name="Fung C.S.-H."/>
            <person name="Xiao X."/>
            <person name="Malainual N."/>
            <person name="Hou J."/>
            <person name="Wang L."/>
            <person name="Wang M."/>
            <person name="Yang K."/>
            <person name="Cui Y."/>
            <person name="Leung E."/>
            <person name="Nong W."/>
            <person name="Shin S.-K."/>
            <person name="Au S."/>
            <person name="Jeong K.Y."/>
            <person name="Chew F.T."/>
            <person name="Hui J."/>
            <person name="Leung T.F."/>
            <person name="Tungtrongchitr A."/>
            <person name="Zhong N."/>
            <person name="Liu Z."/>
            <person name="Tsui S."/>
        </authorList>
    </citation>
    <scope>NUCLEOTIDE SEQUENCE</scope>
    <source>
        <strain evidence="2">Derf</strain>
        <tissue evidence="2">Whole organism</tissue>
    </source>
</reference>
<sequence length="48" mass="5676">MTMMTGDSYHYQRCLMTIVSVSYILDFLFPLMIQDCNNNNNDPPHHPR</sequence>
<name>A0A922HMC4_DERFA</name>
<keyword evidence="1" id="KW-1133">Transmembrane helix</keyword>
<evidence type="ECO:0000313" key="3">
    <source>
        <dbReference type="Proteomes" id="UP000790347"/>
    </source>
</evidence>
<proteinExistence type="predicted"/>
<evidence type="ECO:0000313" key="2">
    <source>
        <dbReference type="EMBL" id="KAH9497466.1"/>
    </source>
</evidence>
<comment type="caution">
    <text evidence="2">The sequence shown here is derived from an EMBL/GenBank/DDBJ whole genome shotgun (WGS) entry which is preliminary data.</text>
</comment>
<dbReference type="AlphaFoldDB" id="A0A922HMC4"/>
<keyword evidence="1" id="KW-0472">Membrane</keyword>
<protein>
    <submittedName>
        <fullName evidence="2">Uncharacterized protein</fullName>
    </submittedName>
</protein>
<accession>A0A922HMC4</accession>
<reference evidence="2" key="1">
    <citation type="submission" date="2013-05" db="EMBL/GenBank/DDBJ databases">
        <authorList>
            <person name="Yim A.K.Y."/>
            <person name="Chan T.F."/>
            <person name="Ji K.M."/>
            <person name="Liu X.Y."/>
            <person name="Zhou J.W."/>
            <person name="Li R.Q."/>
            <person name="Yang K.Y."/>
            <person name="Li J."/>
            <person name="Li M."/>
            <person name="Law P.T.W."/>
            <person name="Wu Y.L."/>
            <person name="Cai Z.L."/>
            <person name="Qin H."/>
            <person name="Bao Y."/>
            <person name="Leung R.K.K."/>
            <person name="Ng P.K.S."/>
            <person name="Zou J."/>
            <person name="Zhong X.J."/>
            <person name="Ran P.X."/>
            <person name="Zhong N.S."/>
            <person name="Liu Z.G."/>
            <person name="Tsui S.K.W."/>
        </authorList>
    </citation>
    <scope>NUCLEOTIDE SEQUENCE</scope>
    <source>
        <strain evidence="2">Derf</strain>
        <tissue evidence="2">Whole organism</tissue>
    </source>
</reference>
<keyword evidence="3" id="KW-1185">Reference proteome</keyword>
<gene>
    <name evidence="2" type="ORF">DERF_013459</name>
</gene>
<dbReference type="EMBL" id="ASGP02000007">
    <property type="protein sequence ID" value="KAH9497466.1"/>
    <property type="molecule type" value="Genomic_DNA"/>
</dbReference>
<evidence type="ECO:0000256" key="1">
    <source>
        <dbReference type="SAM" id="Phobius"/>
    </source>
</evidence>
<feature type="transmembrane region" description="Helical" evidence="1">
    <location>
        <begin position="12"/>
        <end position="33"/>
    </location>
</feature>